<evidence type="ECO:0000313" key="4">
    <source>
        <dbReference type="Proteomes" id="UP000236333"/>
    </source>
</evidence>
<keyword evidence="3" id="KW-0347">Helicase</keyword>
<evidence type="ECO:0000259" key="2">
    <source>
        <dbReference type="Pfam" id="PF13538"/>
    </source>
</evidence>
<proteinExistence type="predicted"/>
<dbReference type="InterPro" id="IPR027785">
    <property type="entry name" value="UvrD-like_helicase_C"/>
</dbReference>
<dbReference type="Gene3D" id="3.40.50.300">
    <property type="entry name" value="P-loop containing nucleotide triphosphate hydrolases"/>
    <property type="match status" value="1"/>
</dbReference>
<dbReference type="Pfam" id="PF13538">
    <property type="entry name" value="UvrD_C_2"/>
    <property type="match status" value="1"/>
</dbReference>
<feature type="compositionally biased region" description="Polar residues" evidence="1">
    <location>
        <begin position="149"/>
        <end position="158"/>
    </location>
</feature>
<reference evidence="3 4" key="1">
    <citation type="journal article" date="2017" name="Mol. Biol. Evol.">
        <title>The 4-celled Tetrabaena socialis nuclear genome reveals the essential components for genetic control of cell number at the origin of multicellularity in the volvocine lineage.</title>
        <authorList>
            <person name="Featherston J."/>
            <person name="Arakaki Y."/>
            <person name="Hanschen E.R."/>
            <person name="Ferris P.J."/>
            <person name="Michod R.E."/>
            <person name="Olson B.J.S.C."/>
            <person name="Nozaki H."/>
            <person name="Durand P.M."/>
        </authorList>
    </citation>
    <scope>NUCLEOTIDE SEQUENCE [LARGE SCALE GENOMIC DNA]</scope>
    <source>
        <strain evidence="3 4">NIES-571</strain>
    </source>
</reference>
<sequence>MPRLLVYALACRWFWDNECVPEVKFTNGKTTVVRPAIFSVTVPGLGVCVRAQVPFKLAWAITVHKAQGLTLDKVVVDLNGFFGHGMLYTALSRARNLAGLQIVGSSRRKMDPRAMEWWQAQRAGRAYTNTQRHLVPAPPWVWNDPEQPLLSTGHSSQARRWFQERSGPPAGAPARLLPEGAAPARPQDEDAGVAESSSGAGGPMLQSGRLATKQAAEARQLTVKIRMEMDNLLATRAEPARQAELRRVADYLMKLFRLIEPVLQQEHAVQVKGAPASARKAKGQPITGGRVGGAQGLAAVSESAGVGDAVPVGRRPTAPRGRKPIPEGAPMGRCKRCNEVGQLGYSHNLRKLPGDKGVKFCGRYNQPIEVAGS</sequence>
<dbReference type="GO" id="GO:0004386">
    <property type="term" value="F:helicase activity"/>
    <property type="evidence" value="ECO:0007669"/>
    <property type="project" value="UniProtKB-KW"/>
</dbReference>
<dbReference type="InterPro" id="IPR051055">
    <property type="entry name" value="PIF1_helicase"/>
</dbReference>
<dbReference type="PANTHER" id="PTHR47642:SF5">
    <property type="entry name" value="ATP-DEPENDENT DNA HELICASE"/>
    <property type="match status" value="1"/>
</dbReference>
<dbReference type="OrthoDB" id="537910at2759"/>
<comment type="caution">
    <text evidence="3">The sequence shown here is derived from an EMBL/GenBank/DDBJ whole genome shotgun (WGS) entry which is preliminary data.</text>
</comment>
<feature type="region of interest" description="Disordered" evidence="1">
    <location>
        <begin position="145"/>
        <end position="213"/>
    </location>
</feature>
<evidence type="ECO:0000313" key="3">
    <source>
        <dbReference type="EMBL" id="PNH02180.1"/>
    </source>
</evidence>
<keyword evidence="3" id="KW-0547">Nucleotide-binding</keyword>
<dbReference type="PANTHER" id="PTHR47642">
    <property type="entry name" value="ATP-DEPENDENT DNA HELICASE"/>
    <property type="match status" value="1"/>
</dbReference>
<dbReference type="AlphaFoldDB" id="A0A2J7ZPJ0"/>
<keyword evidence="4" id="KW-1185">Reference proteome</keyword>
<dbReference type="Proteomes" id="UP000236333">
    <property type="component" value="Unassembled WGS sequence"/>
</dbReference>
<evidence type="ECO:0000256" key="1">
    <source>
        <dbReference type="SAM" id="MobiDB-lite"/>
    </source>
</evidence>
<feature type="region of interest" description="Disordered" evidence="1">
    <location>
        <begin position="308"/>
        <end position="329"/>
    </location>
</feature>
<keyword evidence="3" id="KW-0378">Hydrolase</keyword>
<dbReference type="SUPFAM" id="SSF52540">
    <property type="entry name" value="P-loop containing nucleoside triphosphate hydrolases"/>
    <property type="match status" value="1"/>
</dbReference>
<gene>
    <name evidence="3" type="ORF">TSOC_011864</name>
</gene>
<dbReference type="CDD" id="cd18809">
    <property type="entry name" value="SF1_C_RecD"/>
    <property type="match status" value="1"/>
</dbReference>
<dbReference type="InterPro" id="IPR027417">
    <property type="entry name" value="P-loop_NTPase"/>
</dbReference>
<feature type="compositionally biased region" description="Low complexity" evidence="1">
    <location>
        <begin position="167"/>
        <end position="185"/>
    </location>
</feature>
<organism evidence="3 4">
    <name type="scientific">Tetrabaena socialis</name>
    <dbReference type="NCBI Taxonomy" id="47790"/>
    <lineage>
        <taxon>Eukaryota</taxon>
        <taxon>Viridiplantae</taxon>
        <taxon>Chlorophyta</taxon>
        <taxon>core chlorophytes</taxon>
        <taxon>Chlorophyceae</taxon>
        <taxon>CS clade</taxon>
        <taxon>Chlamydomonadales</taxon>
        <taxon>Tetrabaenaceae</taxon>
        <taxon>Tetrabaena</taxon>
    </lineage>
</organism>
<keyword evidence="3" id="KW-0067">ATP-binding</keyword>
<name>A0A2J7ZPJ0_9CHLO</name>
<dbReference type="EMBL" id="PGGS01000705">
    <property type="protein sequence ID" value="PNH02180.1"/>
    <property type="molecule type" value="Genomic_DNA"/>
</dbReference>
<protein>
    <submittedName>
        <fullName evidence="3">ATP-dependent DNA helicase PIF1</fullName>
    </submittedName>
</protein>
<feature type="domain" description="UvrD-like helicase C-terminal" evidence="2">
    <location>
        <begin position="57"/>
        <end position="98"/>
    </location>
</feature>
<accession>A0A2J7ZPJ0</accession>